<proteinExistence type="predicted"/>
<keyword evidence="1" id="KW-0479">Metal-binding</keyword>
<evidence type="ECO:0008006" key="4">
    <source>
        <dbReference type="Google" id="ProtNLM"/>
    </source>
</evidence>
<keyword evidence="3" id="KW-1185">Reference proteome</keyword>
<evidence type="ECO:0000256" key="1">
    <source>
        <dbReference type="ARBA" id="ARBA00022723"/>
    </source>
</evidence>
<accession>A0A8T3B507</accession>
<dbReference type="EMBL" id="JAGYWB010000011">
    <property type="protein sequence ID" value="KAI0504570.1"/>
    <property type="molecule type" value="Genomic_DNA"/>
</dbReference>
<dbReference type="PANTHER" id="PTHR45811">
    <property type="entry name" value="COPPER TRANSPORT PROTEIN FAMILY-RELATED"/>
    <property type="match status" value="1"/>
</dbReference>
<dbReference type="OrthoDB" id="691258at2759"/>
<dbReference type="Proteomes" id="UP000829196">
    <property type="component" value="Unassembled WGS sequence"/>
</dbReference>
<dbReference type="InterPro" id="IPR051863">
    <property type="entry name" value="HIPP"/>
</dbReference>
<gene>
    <name evidence="2" type="ORF">KFK09_015522</name>
</gene>
<comment type="caution">
    <text evidence="2">The sequence shown here is derived from an EMBL/GenBank/DDBJ whole genome shotgun (WGS) entry which is preliminary data.</text>
</comment>
<dbReference type="SMR" id="A0A8T3B507"/>
<dbReference type="PANTHER" id="PTHR45811:SF27">
    <property type="entry name" value="HEAVY METAL-ASSOCIATED ISOPRENYLATED PLANT PROTEIN 3-LIKE"/>
    <property type="match status" value="1"/>
</dbReference>
<name>A0A8T3B507_DENNO</name>
<dbReference type="AlphaFoldDB" id="A0A8T3B507"/>
<evidence type="ECO:0000313" key="3">
    <source>
        <dbReference type="Proteomes" id="UP000829196"/>
    </source>
</evidence>
<evidence type="ECO:0000313" key="2">
    <source>
        <dbReference type="EMBL" id="KAI0504570.1"/>
    </source>
</evidence>
<reference evidence="2" key="1">
    <citation type="journal article" date="2022" name="Front. Genet.">
        <title>Chromosome-Scale Assembly of the Dendrobium nobile Genome Provides Insights Into the Molecular Mechanism of the Biosynthesis of the Medicinal Active Ingredient of Dendrobium.</title>
        <authorList>
            <person name="Xu Q."/>
            <person name="Niu S.-C."/>
            <person name="Li K.-L."/>
            <person name="Zheng P.-J."/>
            <person name="Zhang X.-J."/>
            <person name="Jia Y."/>
            <person name="Liu Y."/>
            <person name="Niu Y.-X."/>
            <person name="Yu L.-H."/>
            <person name="Chen D.-F."/>
            <person name="Zhang G.-Q."/>
        </authorList>
    </citation>
    <scope>NUCLEOTIDE SEQUENCE</scope>
    <source>
        <tissue evidence="2">Leaf</tissue>
    </source>
</reference>
<dbReference type="Gene3D" id="3.30.70.100">
    <property type="match status" value="1"/>
</dbReference>
<protein>
    <recommendedName>
        <fullName evidence="4">HMA domain-containing protein</fullName>
    </recommendedName>
</protein>
<dbReference type="GO" id="GO:0046872">
    <property type="term" value="F:metal ion binding"/>
    <property type="evidence" value="ECO:0007669"/>
    <property type="project" value="UniProtKB-KW"/>
</dbReference>
<organism evidence="2 3">
    <name type="scientific">Dendrobium nobile</name>
    <name type="common">Orchid</name>
    <dbReference type="NCBI Taxonomy" id="94219"/>
    <lineage>
        <taxon>Eukaryota</taxon>
        <taxon>Viridiplantae</taxon>
        <taxon>Streptophyta</taxon>
        <taxon>Embryophyta</taxon>
        <taxon>Tracheophyta</taxon>
        <taxon>Spermatophyta</taxon>
        <taxon>Magnoliopsida</taxon>
        <taxon>Liliopsida</taxon>
        <taxon>Asparagales</taxon>
        <taxon>Orchidaceae</taxon>
        <taxon>Epidendroideae</taxon>
        <taxon>Malaxideae</taxon>
        <taxon>Dendrobiinae</taxon>
        <taxon>Dendrobium</taxon>
    </lineage>
</organism>
<sequence>MSKKIEISAEISGSKSQKNIMMSIAKFEGINSIIIGPKKNLITIIGTADPVKILKDIRKLKILAELVSVGPESEEEEEEENEMKIVNNPCCVM</sequence>